<evidence type="ECO:0000259" key="10">
    <source>
        <dbReference type="Pfam" id="PF07715"/>
    </source>
</evidence>
<gene>
    <name evidence="11" type="ORF">TJEJU_2922</name>
</gene>
<dbReference type="PANTHER" id="PTHR30069">
    <property type="entry name" value="TONB-DEPENDENT OUTER MEMBRANE RECEPTOR"/>
    <property type="match status" value="1"/>
</dbReference>
<evidence type="ECO:0000256" key="5">
    <source>
        <dbReference type="ARBA" id="ARBA00022729"/>
    </source>
</evidence>
<evidence type="ECO:0000313" key="12">
    <source>
        <dbReference type="Proteomes" id="UP000215214"/>
    </source>
</evidence>
<dbReference type="InterPro" id="IPR036942">
    <property type="entry name" value="Beta-barrel_TonB_sf"/>
</dbReference>
<evidence type="ECO:0000256" key="3">
    <source>
        <dbReference type="ARBA" id="ARBA00022452"/>
    </source>
</evidence>
<dbReference type="GO" id="GO:0009279">
    <property type="term" value="C:cell outer membrane"/>
    <property type="evidence" value="ECO:0007669"/>
    <property type="project" value="UniProtKB-SubCell"/>
</dbReference>
<dbReference type="NCBIfam" id="TIGR04057">
    <property type="entry name" value="SusC_RagA_signa"/>
    <property type="match status" value="1"/>
</dbReference>
<dbReference type="NCBIfam" id="TIGR04056">
    <property type="entry name" value="OMP_RagA_SusC"/>
    <property type="match status" value="1"/>
</dbReference>
<keyword evidence="11" id="KW-0675">Receptor</keyword>
<evidence type="ECO:0000256" key="6">
    <source>
        <dbReference type="ARBA" id="ARBA00023136"/>
    </source>
</evidence>
<dbReference type="Pfam" id="PF07715">
    <property type="entry name" value="Plug"/>
    <property type="match status" value="1"/>
</dbReference>
<evidence type="ECO:0000256" key="2">
    <source>
        <dbReference type="ARBA" id="ARBA00022448"/>
    </source>
</evidence>
<dbReference type="Gene3D" id="2.170.130.10">
    <property type="entry name" value="TonB-dependent receptor, plug domain"/>
    <property type="match status" value="1"/>
</dbReference>
<evidence type="ECO:0000256" key="7">
    <source>
        <dbReference type="ARBA" id="ARBA00023237"/>
    </source>
</evidence>
<dbReference type="Gene3D" id="2.40.170.20">
    <property type="entry name" value="TonB-dependent receptor, beta-barrel domain"/>
    <property type="match status" value="1"/>
</dbReference>
<organism evidence="11 12">
    <name type="scientific">Tenacibaculum jejuense</name>
    <dbReference type="NCBI Taxonomy" id="584609"/>
    <lineage>
        <taxon>Bacteria</taxon>
        <taxon>Pseudomonadati</taxon>
        <taxon>Bacteroidota</taxon>
        <taxon>Flavobacteriia</taxon>
        <taxon>Flavobacteriales</taxon>
        <taxon>Flavobacteriaceae</taxon>
        <taxon>Tenacibaculum</taxon>
    </lineage>
</organism>
<keyword evidence="2 8" id="KW-0813">Transport</keyword>
<dbReference type="InterPro" id="IPR039426">
    <property type="entry name" value="TonB-dep_rcpt-like"/>
</dbReference>
<dbReference type="RefSeq" id="WP_095073251.1">
    <property type="nucleotide sequence ID" value="NZ_LT899436.1"/>
</dbReference>
<protein>
    <submittedName>
        <fullName evidence="11">SusC-like TonB-dependent outer membrane receptor</fullName>
    </submittedName>
</protein>
<sequence>MKKTTSIKVPRSFIKLNCFDLGIILKKLCAVVVIIFIGNNEIFASDLTKNNSNNLIKVQQQITGNVSDSSGPLPGVNVFVKGTVNGVETDFDGNYKITDPGENAVLVFSYVGYKTQEITIGNRKKIDVVLIADNAKLEEVVVLGYTTKKKGELTGAVGKIDDEVIQRSSSKDIAKSLSGRVTGLNIIDRGGIPGAGNGGDGDTSNDATTILIRGKSTSNNNSPLILIDGIQSTTFSNLSPEDIESLTVLKDGAAAIYGSRAANGVILITTKRGKLGAPTIKLSSSYTVSSFTQRPQIMNARQYAIYENEIAERQRLLDPNVINPFTSEQISQFGTDPIRFPDTDWVDVTFADFAPESRNSLSISGGTEAVKYFVSADAIRQGGLFRSRSLQFDQNQVRSNLDIKLNEDIKIGIDIAGIFGDRNQPGVDLGNIYKHIYTNLPTEVGIYPNGLPARGGENGQNPFIMSSSQSGFINTKTTNLRGRFSFDYSLDKIVKGLKFKSFLGYRKIITRTKSWYTPWTYYTFQEGTNEYIPSTGFSPRGEERILRETSNTFNQILLNGTLNYTTKIGDDHSINAIVGTEKLDSEVSNFFGERVGGFPSSEVPELFAGSEENARTNGSSGEGARFDIFGALSYDYQKKYFVDFTIRRDGSSNFGPGKRFGVFPGVAVAWALDKEKFLEDVSWINALKLRGSWAQLGNDRIAPFQFLSRFNFGSQDPNTPQPNFFVFGIDGEIVNGFSSTVEPNPNVTWEKSTQQNVGLTFSLFDSRLSGDVNYYFEKRTDILRTRNASTPDFVGVLPSEFPSENFGEVNNSGWEFELSWADKIGNVSYNFGGNISTNRNEVVFIDEPSNIPDALRSEGKSIDTYIVQPTAGIFQDQAQVDATAVKLPGTVEGEPIYLDTNEDGVIDDADRIRLDASSIPRIQYGFYGGFKYNNFDFNFLFQGQADVQTLVFFDQAGSKPVHVFDNRWTPDNRNARYPRAFTQNDRFSGNQSDDTDNFIGADLWLHDGSFLRLKEVELAYTLDKKITKIGDIRIFLRGFNLFTMFSEIADLGLDPEANGYNNFRGSTYSSLKSYTLGVNFNF</sequence>
<dbReference type="InterPro" id="IPR008969">
    <property type="entry name" value="CarboxyPept-like_regulatory"/>
</dbReference>
<comment type="subcellular location">
    <subcellularLocation>
        <location evidence="1 8">Cell outer membrane</location>
        <topology evidence="1 8">Multi-pass membrane protein</topology>
    </subcellularLocation>
</comment>
<dbReference type="PROSITE" id="PS52016">
    <property type="entry name" value="TONB_DEPENDENT_REC_3"/>
    <property type="match status" value="1"/>
</dbReference>
<evidence type="ECO:0000256" key="4">
    <source>
        <dbReference type="ARBA" id="ARBA00022692"/>
    </source>
</evidence>
<dbReference type="KEGG" id="tje:TJEJU_2922"/>
<dbReference type="Proteomes" id="UP000215214">
    <property type="component" value="Chromosome TJEJU"/>
</dbReference>
<keyword evidence="6 8" id="KW-0472">Membrane</keyword>
<dbReference type="Gene3D" id="2.60.40.1120">
    <property type="entry name" value="Carboxypeptidase-like, regulatory domain"/>
    <property type="match status" value="1"/>
</dbReference>
<reference evidence="11 12" key="1">
    <citation type="submission" date="2017-07" db="EMBL/GenBank/DDBJ databases">
        <authorList>
            <person name="Sun Z.S."/>
            <person name="Albrecht U."/>
            <person name="Echele G."/>
            <person name="Lee C.C."/>
        </authorList>
    </citation>
    <scope>NUCLEOTIDE SEQUENCE [LARGE SCALE GENOMIC DNA]</scope>
    <source>
        <strain evidence="12">type strain: KCTC 22618</strain>
    </source>
</reference>
<evidence type="ECO:0000256" key="1">
    <source>
        <dbReference type="ARBA" id="ARBA00004571"/>
    </source>
</evidence>
<keyword evidence="5" id="KW-0732">Signal</keyword>
<dbReference type="SUPFAM" id="SSF49464">
    <property type="entry name" value="Carboxypeptidase regulatory domain-like"/>
    <property type="match status" value="1"/>
</dbReference>
<dbReference type="InterPro" id="IPR023997">
    <property type="entry name" value="TonB-dep_OMP_SusC/RagA_CS"/>
</dbReference>
<dbReference type="PANTHER" id="PTHR30069:SF29">
    <property type="entry name" value="HEMOGLOBIN AND HEMOGLOBIN-HAPTOGLOBIN-BINDING PROTEIN 1-RELATED"/>
    <property type="match status" value="1"/>
</dbReference>
<evidence type="ECO:0000256" key="8">
    <source>
        <dbReference type="PROSITE-ProRule" id="PRU01360"/>
    </source>
</evidence>
<dbReference type="SUPFAM" id="SSF56935">
    <property type="entry name" value="Porins"/>
    <property type="match status" value="1"/>
</dbReference>
<feature type="transmembrane region" description="Helical" evidence="9">
    <location>
        <begin position="21"/>
        <end position="38"/>
    </location>
</feature>
<dbReference type="GO" id="GO:0015344">
    <property type="term" value="F:siderophore uptake transmembrane transporter activity"/>
    <property type="evidence" value="ECO:0007669"/>
    <property type="project" value="TreeGrafter"/>
</dbReference>
<accession>A0A238UBQ1</accession>
<dbReference type="GO" id="GO:0044718">
    <property type="term" value="P:siderophore transmembrane transport"/>
    <property type="evidence" value="ECO:0007669"/>
    <property type="project" value="TreeGrafter"/>
</dbReference>
<evidence type="ECO:0000256" key="9">
    <source>
        <dbReference type="SAM" id="Phobius"/>
    </source>
</evidence>
<dbReference type="InterPro" id="IPR012910">
    <property type="entry name" value="Plug_dom"/>
</dbReference>
<keyword evidence="7 8" id="KW-0998">Cell outer membrane</keyword>
<comment type="similarity">
    <text evidence="8">Belongs to the TonB-dependent receptor family.</text>
</comment>
<keyword evidence="4 8" id="KW-0812">Transmembrane</keyword>
<proteinExistence type="inferred from homology"/>
<dbReference type="AlphaFoldDB" id="A0A238UBQ1"/>
<dbReference type="EMBL" id="LT899436">
    <property type="protein sequence ID" value="SNR16591.1"/>
    <property type="molecule type" value="Genomic_DNA"/>
</dbReference>
<dbReference type="OrthoDB" id="9768177at2"/>
<dbReference type="InterPro" id="IPR037066">
    <property type="entry name" value="Plug_dom_sf"/>
</dbReference>
<name>A0A238UBQ1_9FLAO</name>
<dbReference type="InterPro" id="IPR023996">
    <property type="entry name" value="TonB-dep_OMP_SusC/RagA"/>
</dbReference>
<feature type="domain" description="TonB-dependent receptor plug" evidence="10">
    <location>
        <begin position="151"/>
        <end position="265"/>
    </location>
</feature>
<dbReference type="Pfam" id="PF13715">
    <property type="entry name" value="CarbopepD_reg_2"/>
    <property type="match status" value="1"/>
</dbReference>
<evidence type="ECO:0000313" key="11">
    <source>
        <dbReference type="EMBL" id="SNR16591.1"/>
    </source>
</evidence>
<keyword evidence="3 8" id="KW-1134">Transmembrane beta strand</keyword>
<keyword evidence="12" id="KW-1185">Reference proteome</keyword>
<keyword evidence="9" id="KW-1133">Transmembrane helix</keyword>